<dbReference type="PANTHER" id="PTHR48449">
    <property type="entry name" value="DUF1985 DOMAIN-CONTAINING PROTEIN"/>
    <property type="match status" value="1"/>
</dbReference>
<organism evidence="2 3">
    <name type="scientific">Brassica carinata</name>
    <name type="common">Ethiopian mustard</name>
    <name type="synonym">Abyssinian cabbage</name>
    <dbReference type="NCBI Taxonomy" id="52824"/>
    <lineage>
        <taxon>Eukaryota</taxon>
        <taxon>Viridiplantae</taxon>
        <taxon>Streptophyta</taxon>
        <taxon>Embryophyta</taxon>
        <taxon>Tracheophyta</taxon>
        <taxon>Spermatophyta</taxon>
        <taxon>Magnoliopsida</taxon>
        <taxon>eudicotyledons</taxon>
        <taxon>Gunneridae</taxon>
        <taxon>Pentapetalae</taxon>
        <taxon>rosids</taxon>
        <taxon>malvids</taxon>
        <taxon>Brassicales</taxon>
        <taxon>Brassicaceae</taxon>
        <taxon>Brassiceae</taxon>
        <taxon>Brassica</taxon>
    </lineage>
</organism>
<gene>
    <name evidence="2" type="ORF">Bca52824_019294</name>
</gene>
<keyword evidence="3" id="KW-1185">Reference proteome</keyword>
<reference evidence="2 3" key="1">
    <citation type="submission" date="2020-02" db="EMBL/GenBank/DDBJ databases">
        <authorList>
            <person name="Ma Q."/>
            <person name="Huang Y."/>
            <person name="Song X."/>
            <person name="Pei D."/>
        </authorList>
    </citation>
    <scope>NUCLEOTIDE SEQUENCE [LARGE SCALE GENOMIC DNA]</scope>
    <source>
        <strain evidence="2">Sxm20200214</strain>
        <tissue evidence="2">Leaf</tissue>
    </source>
</reference>
<accession>A0A8X7VS72</accession>
<dbReference type="OrthoDB" id="1930729at2759"/>
<comment type="caution">
    <text evidence="2">The sequence shown here is derived from an EMBL/GenBank/DDBJ whole genome shotgun (WGS) entry which is preliminary data.</text>
</comment>
<name>A0A8X7VS72_BRACI</name>
<evidence type="ECO:0000313" key="3">
    <source>
        <dbReference type="Proteomes" id="UP000886595"/>
    </source>
</evidence>
<dbReference type="EMBL" id="JAAMPC010000004">
    <property type="protein sequence ID" value="KAG2316172.1"/>
    <property type="molecule type" value="Genomic_DNA"/>
</dbReference>
<dbReference type="AlphaFoldDB" id="A0A8X7VS72"/>
<evidence type="ECO:0000259" key="1">
    <source>
        <dbReference type="Pfam" id="PF09331"/>
    </source>
</evidence>
<dbReference type="InterPro" id="IPR015410">
    <property type="entry name" value="DUF1985"/>
</dbReference>
<dbReference type="Proteomes" id="UP000886595">
    <property type="component" value="Unassembled WGS sequence"/>
</dbReference>
<dbReference type="Pfam" id="PF09331">
    <property type="entry name" value="DUF1985"/>
    <property type="match status" value="1"/>
</dbReference>
<sequence length="219" mass="25066">MDSATVGDDPVLPEIDTNMEIPKMMFAEGEEPVGVRVLTYQSSRAINTILDALEPEEIQFFRDSSFGKLIEIAEKPSFSGRFARFLLSRQLKVLKKHEAWFRFAGKPIRFSLREFAIVTGLPCGELPVRTNPKKKKNATEKPYWPELFGNIEDLSVSRTVKMLRRKTVTDKTMRIKLAALAFLSSVLLSTNLKMKMMKEHAQMLSDLNEFFAFPGTWLR</sequence>
<dbReference type="PANTHER" id="PTHR48449:SF2">
    <property type="entry name" value="UBIQUITIN-LIKE PROTEASE FAMILY PROFILE DOMAIN-CONTAINING PROTEIN"/>
    <property type="match status" value="1"/>
</dbReference>
<proteinExistence type="predicted"/>
<evidence type="ECO:0000313" key="2">
    <source>
        <dbReference type="EMBL" id="KAG2316172.1"/>
    </source>
</evidence>
<protein>
    <recommendedName>
        <fullName evidence="1">DUF1985 domain-containing protein</fullName>
    </recommendedName>
</protein>
<feature type="domain" description="DUF1985" evidence="1">
    <location>
        <begin position="87"/>
        <end position="214"/>
    </location>
</feature>